<reference evidence="2 3" key="1">
    <citation type="submission" date="2020-08" db="EMBL/GenBank/DDBJ databases">
        <title>Genomic Encyclopedia of Type Strains, Phase IV (KMG-IV): sequencing the most valuable type-strain genomes for metagenomic binning, comparative biology and taxonomic classification.</title>
        <authorList>
            <person name="Goeker M."/>
        </authorList>
    </citation>
    <scope>NUCLEOTIDE SEQUENCE [LARGE SCALE GENOMIC DNA]</scope>
    <source>
        <strain evidence="2 3">YC6723</strain>
    </source>
</reference>
<evidence type="ECO:0000313" key="2">
    <source>
        <dbReference type="EMBL" id="MBB4155666.1"/>
    </source>
</evidence>
<dbReference type="InterPro" id="IPR000073">
    <property type="entry name" value="AB_hydrolase_1"/>
</dbReference>
<gene>
    <name evidence="2" type="ORF">GGQ80_003591</name>
</gene>
<dbReference type="AlphaFoldDB" id="A0A840FHL9"/>
<feature type="domain" description="AB hydrolase-1" evidence="1">
    <location>
        <begin position="6"/>
        <end position="213"/>
    </location>
</feature>
<comment type="caution">
    <text evidence="2">The sequence shown here is derived from an EMBL/GenBank/DDBJ whole genome shotgun (WGS) entry which is preliminary data.</text>
</comment>
<evidence type="ECO:0000313" key="3">
    <source>
        <dbReference type="Proteomes" id="UP000529795"/>
    </source>
</evidence>
<accession>A0A840FHL9</accession>
<dbReference type="InterPro" id="IPR029058">
    <property type="entry name" value="AB_hydrolase_fold"/>
</dbReference>
<dbReference type="InterPro" id="IPR050266">
    <property type="entry name" value="AB_hydrolase_sf"/>
</dbReference>
<sequence length="221" mass="23210">MTGDAILVPGTLCDARIFADLLERLPDVRGQVAELAEHGSVEAAARSALAGAPARFVAIGFSLGGFVALEMLRLAPERLRGVILMAGNAHPDAPENAAARIAEVSRARDMGMAQFVAERFPNDAYGALIAAMAADLGHDAHARHAAMNIARPDLRDVAYRSAVPILVIAGDRDPFCPRERYEIAAAGPLAQLHVISGAGHYLPLEVPGAVAAAIRSWEVPA</sequence>
<proteinExistence type="predicted"/>
<dbReference type="SUPFAM" id="SSF53474">
    <property type="entry name" value="alpha/beta-Hydrolases"/>
    <property type="match status" value="1"/>
</dbReference>
<organism evidence="2 3">
    <name type="scientific">Sphingomonas jinjuensis</name>
    <dbReference type="NCBI Taxonomy" id="535907"/>
    <lineage>
        <taxon>Bacteria</taxon>
        <taxon>Pseudomonadati</taxon>
        <taxon>Pseudomonadota</taxon>
        <taxon>Alphaproteobacteria</taxon>
        <taxon>Sphingomonadales</taxon>
        <taxon>Sphingomonadaceae</taxon>
        <taxon>Sphingomonas</taxon>
    </lineage>
</organism>
<dbReference type="Pfam" id="PF12697">
    <property type="entry name" value="Abhydrolase_6"/>
    <property type="match status" value="1"/>
</dbReference>
<evidence type="ECO:0000259" key="1">
    <source>
        <dbReference type="Pfam" id="PF12697"/>
    </source>
</evidence>
<protein>
    <submittedName>
        <fullName evidence="2">Pimeloyl-ACP methyl ester carboxylesterase</fullName>
    </submittedName>
</protein>
<dbReference type="PANTHER" id="PTHR43798">
    <property type="entry name" value="MONOACYLGLYCEROL LIPASE"/>
    <property type="match status" value="1"/>
</dbReference>
<dbReference type="PRINTS" id="PR00111">
    <property type="entry name" value="ABHYDROLASE"/>
</dbReference>
<dbReference type="EMBL" id="JACIEV010000018">
    <property type="protein sequence ID" value="MBB4155666.1"/>
    <property type="molecule type" value="Genomic_DNA"/>
</dbReference>
<dbReference type="RefSeq" id="WP_183987355.1">
    <property type="nucleotide sequence ID" value="NZ_JACIEV010000018.1"/>
</dbReference>
<keyword evidence="3" id="KW-1185">Reference proteome</keyword>
<name>A0A840FHL9_9SPHN</name>
<dbReference type="Proteomes" id="UP000529795">
    <property type="component" value="Unassembled WGS sequence"/>
</dbReference>
<dbReference type="Gene3D" id="3.40.50.1820">
    <property type="entry name" value="alpha/beta hydrolase"/>
    <property type="match status" value="1"/>
</dbReference>